<dbReference type="HOGENOM" id="CLU_022942_0_0_1"/>
<dbReference type="EMBL" id="KL198226">
    <property type="protein sequence ID" value="KDQ05608.1"/>
    <property type="molecule type" value="Genomic_DNA"/>
</dbReference>
<dbReference type="AlphaFoldDB" id="A0A067LQV6"/>
<evidence type="ECO:0000313" key="2">
    <source>
        <dbReference type="Proteomes" id="UP000027195"/>
    </source>
</evidence>
<reference evidence="2" key="1">
    <citation type="journal article" date="2014" name="Proc. Natl. Acad. Sci. U.S.A.">
        <title>Extensive sampling of basidiomycete genomes demonstrates inadequacy of the white-rot/brown-rot paradigm for wood decay fungi.</title>
        <authorList>
            <person name="Riley R."/>
            <person name="Salamov A.A."/>
            <person name="Brown D.W."/>
            <person name="Nagy L.G."/>
            <person name="Floudas D."/>
            <person name="Held B.W."/>
            <person name="Levasseur A."/>
            <person name="Lombard V."/>
            <person name="Morin E."/>
            <person name="Otillar R."/>
            <person name="Lindquist E.A."/>
            <person name="Sun H."/>
            <person name="LaButti K.M."/>
            <person name="Schmutz J."/>
            <person name="Jabbour D."/>
            <person name="Luo H."/>
            <person name="Baker S.E."/>
            <person name="Pisabarro A.G."/>
            <person name="Walton J.D."/>
            <person name="Blanchette R.A."/>
            <person name="Henrissat B."/>
            <person name="Martin F."/>
            <person name="Cullen D."/>
            <person name="Hibbett D.S."/>
            <person name="Grigoriev I.V."/>
        </authorList>
    </citation>
    <scope>NUCLEOTIDE SEQUENCE [LARGE SCALE GENOMIC DNA]</scope>
    <source>
        <strain evidence="2">FD-172 SS1</strain>
    </source>
</reference>
<gene>
    <name evidence="1" type="ORF">BOTBODRAFT_182391</name>
</gene>
<dbReference type="PANTHER" id="PTHR38926:SF5">
    <property type="entry name" value="F-BOX AND LEUCINE-RICH REPEAT PROTEIN 6"/>
    <property type="match status" value="1"/>
</dbReference>
<name>A0A067LQV6_BOTB1</name>
<dbReference type="InParanoid" id="A0A067LQV6"/>
<organism evidence="1 2">
    <name type="scientific">Botryobasidium botryosum (strain FD-172 SS1)</name>
    <dbReference type="NCBI Taxonomy" id="930990"/>
    <lineage>
        <taxon>Eukaryota</taxon>
        <taxon>Fungi</taxon>
        <taxon>Dikarya</taxon>
        <taxon>Basidiomycota</taxon>
        <taxon>Agaricomycotina</taxon>
        <taxon>Agaricomycetes</taxon>
        <taxon>Cantharellales</taxon>
        <taxon>Botryobasidiaceae</taxon>
        <taxon>Botryobasidium</taxon>
    </lineage>
</organism>
<proteinExistence type="predicted"/>
<dbReference type="Proteomes" id="UP000027195">
    <property type="component" value="Unassembled WGS sequence"/>
</dbReference>
<dbReference type="SUPFAM" id="SSF52047">
    <property type="entry name" value="RNI-like"/>
    <property type="match status" value="1"/>
</dbReference>
<sequence>MEHAAKILPQKSLRLLNELMDSVKDEGTTTVEQSLSVVQLQRIWEAEARFRSISDAMLYEAARFCTKANQLASINATLPNEVLVYIFELGALEDIEDNSYLPLFSRTVSHVCRLWRGISLASPALWTLYHPQLPPDFTSRTKESLLDFVIQPHIIRATSEPSDIPAFGRQLIKARSLWLTTSKMVRQEGLELEFMCSPAPHLATLSVYFPRRQLQRIWEAEARFRSISDAMLYEAARFCTKANQLASINATLPNEVLVYIFELGALEDIEDNSYLPLFSRTVSHVCRLWRGISLASPALWTLYHPQLPPDFTSRTKESLLDFVIQPHIIRATSEPSDIPAFGRQLIKARSLWLTTSKMVRQEGLELEFMCSPAPHLATLSVYFPRRWVDYIRLPGQLFAGQHSISRISIRNIGVPWNISILSCLRVLELREIPRRGCITMPELMSVLRSSPQLQVLRLDHTGPIFIPGQHQQMEAAVLLALRSFHWVDPSSSSATKALLRGIITRRTARIRLRVAISDEVEGLMREGEDHSTGDTITLLQAISSFPRALALSRERRETPQIYHILKYDSDTADRISIFFSLHAFPLDHRFLLSNLANCSLSQVQSIALTEMSMDDTDLFVQILHALPNITAISLDSCSCDDGLIRALADQRWTHRVEDVSFSSSDILPETTLDFAHSRVASSQSPDLCGLMPLRRLSFKECGNILDETLESLRALVPEVVRCQTRVQG</sequence>
<evidence type="ECO:0008006" key="3">
    <source>
        <dbReference type="Google" id="ProtNLM"/>
    </source>
</evidence>
<accession>A0A067LQV6</accession>
<keyword evidence="2" id="KW-1185">Reference proteome</keyword>
<dbReference type="PANTHER" id="PTHR38926">
    <property type="entry name" value="F-BOX DOMAIN CONTAINING PROTEIN, EXPRESSED"/>
    <property type="match status" value="1"/>
</dbReference>
<protein>
    <recommendedName>
        <fullName evidence="3">F-box domain-containing protein</fullName>
    </recommendedName>
</protein>
<evidence type="ECO:0000313" key="1">
    <source>
        <dbReference type="EMBL" id="KDQ05608.1"/>
    </source>
</evidence>
<dbReference type="OrthoDB" id="2269034at2759"/>